<dbReference type="GO" id="GO:0004725">
    <property type="term" value="F:protein tyrosine phosphatase activity"/>
    <property type="evidence" value="ECO:0007669"/>
    <property type="project" value="UniProtKB-EC"/>
</dbReference>
<organism evidence="8 9">
    <name type="scientific">Rathayibacter oskolensis</name>
    <dbReference type="NCBI Taxonomy" id="1891671"/>
    <lineage>
        <taxon>Bacteria</taxon>
        <taxon>Bacillati</taxon>
        <taxon>Actinomycetota</taxon>
        <taxon>Actinomycetes</taxon>
        <taxon>Micrococcales</taxon>
        <taxon>Microbacteriaceae</taxon>
        <taxon>Rathayibacter</taxon>
    </lineage>
</organism>
<dbReference type="InterPro" id="IPR050438">
    <property type="entry name" value="LMW_PTPase"/>
</dbReference>
<dbReference type="Pfam" id="PF01451">
    <property type="entry name" value="LMWPc"/>
    <property type="match status" value="1"/>
</dbReference>
<accession>A0A1X7MT31</accession>
<sequence>MRHNGRVTPRSPSPSAFAVCFVCTGNICRSPMAEVVMRSLAERAGLASAIEITSAGTGEWHLGEHADHRALDALARRGLDGGRHRAQLFDPTRFPEFDLVVALDQGHERALRSWARTEVDRQKVRRLLAFEPSLSPQGDVPDPYYSDAAAFDSVLALIERACRSLFAQIEPGLRGNRVVRTDSSDARAGVVAGSAARAALPPDPREPEGPTA</sequence>
<name>A0A1X7MT31_9MICO</name>
<dbReference type="STRING" id="1891671.SAMN06295885_0042"/>
<dbReference type="PRINTS" id="PR00719">
    <property type="entry name" value="LMWPTPASE"/>
</dbReference>
<dbReference type="CDD" id="cd16343">
    <property type="entry name" value="LMWPTP"/>
    <property type="match status" value="1"/>
</dbReference>
<feature type="domain" description="Phosphotyrosine protein phosphatase I" evidence="7">
    <location>
        <begin position="17"/>
        <end position="168"/>
    </location>
</feature>
<evidence type="ECO:0000256" key="4">
    <source>
        <dbReference type="ARBA" id="ARBA00022912"/>
    </source>
</evidence>
<feature type="compositionally biased region" description="Basic and acidic residues" evidence="6">
    <location>
        <begin position="203"/>
        <end position="212"/>
    </location>
</feature>
<keyword evidence="4" id="KW-0904">Protein phosphatase</keyword>
<dbReference type="InterPro" id="IPR023485">
    <property type="entry name" value="Ptyr_pPase"/>
</dbReference>
<dbReference type="SMART" id="SM00226">
    <property type="entry name" value="LMWPc"/>
    <property type="match status" value="1"/>
</dbReference>
<feature type="active site" description="Nucleophile" evidence="5">
    <location>
        <position position="23"/>
    </location>
</feature>
<dbReference type="PANTHER" id="PTHR11717">
    <property type="entry name" value="LOW MOLECULAR WEIGHT PROTEIN TYROSINE PHOSPHATASE"/>
    <property type="match status" value="1"/>
</dbReference>
<feature type="active site" evidence="5">
    <location>
        <position position="29"/>
    </location>
</feature>
<evidence type="ECO:0000313" key="9">
    <source>
        <dbReference type="Proteomes" id="UP000193711"/>
    </source>
</evidence>
<dbReference type="Proteomes" id="UP000193711">
    <property type="component" value="Unassembled WGS sequence"/>
</dbReference>
<keyword evidence="9" id="KW-1185">Reference proteome</keyword>
<dbReference type="Gene3D" id="3.40.50.2300">
    <property type="match status" value="1"/>
</dbReference>
<reference evidence="9" key="1">
    <citation type="submission" date="2017-04" db="EMBL/GenBank/DDBJ databases">
        <authorList>
            <person name="Varghese N."/>
            <person name="Submissions S."/>
        </authorList>
    </citation>
    <scope>NUCLEOTIDE SEQUENCE [LARGE SCALE GENOMIC DNA]</scope>
    <source>
        <strain evidence="9">VKM Ac-2121</strain>
    </source>
</reference>
<proteinExistence type="inferred from homology"/>
<evidence type="ECO:0000256" key="2">
    <source>
        <dbReference type="ARBA" id="ARBA00013064"/>
    </source>
</evidence>
<evidence type="ECO:0000256" key="3">
    <source>
        <dbReference type="ARBA" id="ARBA00022801"/>
    </source>
</evidence>
<dbReference type="InterPro" id="IPR036196">
    <property type="entry name" value="Ptyr_pPase_sf"/>
</dbReference>
<dbReference type="SUPFAM" id="SSF52788">
    <property type="entry name" value="Phosphotyrosine protein phosphatases I"/>
    <property type="match status" value="1"/>
</dbReference>
<feature type="active site" description="Proton donor" evidence="5">
    <location>
        <position position="142"/>
    </location>
</feature>
<evidence type="ECO:0000259" key="7">
    <source>
        <dbReference type="SMART" id="SM00226"/>
    </source>
</evidence>
<protein>
    <recommendedName>
        <fullName evidence="2">protein-tyrosine-phosphatase</fullName>
        <ecNumber evidence="2">3.1.3.48</ecNumber>
    </recommendedName>
</protein>
<evidence type="ECO:0000256" key="6">
    <source>
        <dbReference type="SAM" id="MobiDB-lite"/>
    </source>
</evidence>
<keyword evidence="3" id="KW-0378">Hydrolase</keyword>
<feature type="compositionally biased region" description="Low complexity" evidence="6">
    <location>
        <begin position="189"/>
        <end position="199"/>
    </location>
</feature>
<gene>
    <name evidence="8" type="ORF">SAMN06295885_0042</name>
</gene>
<dbReference type="EMBL" id="FXBM01000001">
    <property type="protein sequence ID" value="SMH27784.1"/>
    <property type="molecule type" value="Genomic_DNA"/>
</dbReference>
<dbReference type="InterPro" id="IPR017867">
    <property type="entry name" value="Tyr_phospatase_low_mol_wt"/>
</dbReference>
<evidence type="ECO:0000256" key="1">
    <source>
        <dbReference type="ARBA" id="ARBA00011063"/>
    </source>
</evidence>
<comment type="similarity">
    <text evidence="1">Belongs to the low molecular weight phosphotyrosine protein phosphatase family.</text>
</comment>
<dbReference type="PANTHER" id="PTHR11717:SF7">
    <property type="entry name" value="LOW MOLECULAR WEIGHT PHOSPHOTYROSINE PROTEIN PHOSPHATASE"/>
    <property type="match status" value="1"/>
</dbReference>
<evidence type="ECO:0000313" key="8">
    <source>
        <dbReference type="EMBL" id="SMH27784.1"/>
    </source>
</evidence>
<dbReference type="EC" id="3.1.3.48" evidence="2"/>
<evidence type="ECO:0000256" key="5">
    <source>
        <dbReference type="PIRSR" id="PIRSR617867-1"/>
    </source>
</evidence>
<feature type="region of interest" description="Disordered" evidence="6">
    <location>
        <begin position="189"/>
        <end position="212"/>
    </location>
</feature>
<dbReference type="AlphaFoldDB" id="A0A1X7MT31"/>